<evidence type="ECO:0000256" key="3">
    <source>
        <dbReference type="ARBA" id="ARBA00023274"/>
    </source>
</evidence>
<evidence type="ECO:0000256" key="5">
    <source>
        <dbReference type="HAMAP-Rule" id="MF_00291"/>
    </source>
</evidence>
<dbReference type="PRINTS" id="PR00395">
    <property type="entry name" value="RIBOSOMALS2"/>
</dbReference>
<evidence type="ECO:0000256" key="4">
    <source>
        <dbReference type="ARBA" id="ARBA00035256"/>
    </source>
</evidence>
<dbReference type="InterPro" id="IPR005706">
    <property type="entry name" value="Ribosomal_uS2_bac/mit/plastid"/>
</dbReference>
<organism evidence="6 7">
    <name type="scientific">Candidatus Yanofskybacteria bacterium RIFCSPHIGHO2_02_FULL_50_12</name>
    <dbReference type="NCBI Taxonomy" id="1802685"/>
    <lineage>
        <taxon>Bacteria</taxon>
        <taxon>Candidatus Yanofskyibacteriota</taxon>
    </lineage>
</organism>
<comment type="similarity">
    <text evidence="1 5">Belongs to the universal ribosomal protein uS2 family.</text>
</comment>
<evidence type="ECO:0000313" key="6">
    <source>
        <dbReference type="EMBL" id="OGN17521.1"/>
    </source>
</evidence>
<dbReference type="PANTHER" id="PTHR12534">
    <property type="entry name" value="30S RIBOSOMAL PROTEIN S2 PROKARYOTIC AND ORGANELLAR"/>
    <property type="match status" value="1"/>
</dbReference>
<dbReference type="CDD" id="cd01425">
    <property type="entry name" value="RPS2"/>
    <property type="match status" value="1"/>
</dbReference>
<dbReference type="InterPro" id="IPR023591">
    <property type="entry name" value="Ribosomal_uS2_flav_dom_sf"/>
</dbReference>
<dbReference type="GO" id="GO:0003735">
    <property type="term" value="F:structural constituent of ribosome"/>
    <property type="evidence" value="ECO:0007669"/>
    <property type="project" value="InterPro"/>
</dbReference>
<dbReference type="Gene3D" id="3.40.50.10490">
    <property type="entry name" value="Glucose-6-phosphate isomerase like protein, domain 1"/>
    <property type="match status" value="1"/>
</dbReference>
<dbReference type="Proteomes" id="UP000178117">
    <property type="component" value="Unassembled WGS sequence"/>
</dbReference>
<dbReference type="SUPFAM" id="SSF52313">
    <property type="entry name" value="Ribosomal protein S2"/>
    <property type="match status" value="1"/>
</dbReference>
<dbReference type="InterPro" id="IPR001865">
    <property type="entry name" value="Ribosomal_uS2"/>
</dbReference>
<dbReference type="EMBL" id="MGJZ01000008">
    <property type="protein sequence ID" value="OGN17521.1"/>
    <property type="molecule type" value="Genomic_DNA"/>
</dbReference>
<dbReference type="NCBIfam" id="TIGR01011">
    <property type="entry name" value="rpsB_bact"/>
    <property type="match status" value="1"/>
</dbReference>
<sequence length="238" mass="26676">MNSMDNLQISYEDMLKAGMHFGRKKTVFNPKMGPFVYMVRDGICIIDLLKTQMQLKNTTEFLKTTIQKGGLVLFVSLTKQSTEGIKNLAQALNMPYVIDRWIGGTLTNFKVINTRVRKLEEMEAAQKSGAYEKYTKKERVELSKEMAKMSSHFEGLKKLTRMPDVVVVSSLKESALPVHEAKKMGVKVVAITNTDADPNSVEYIIPANDRSKKSVDLILEALKTELQNVGPVAPTTTQ</sequence>
<comment type="caution">
    <text evidence="6">The sequence shown here is derived from an EMBL/GenBank/DDBJ whole genome shotgun (WGS) entry which is preliminary data.</text>
</comment>
<dbReference type="AlphaFoldDB" id="A0A1F8FX35"/>
<name>A0A1F8FX35_9BACT</name>
<dbReference type="Pfam" id="PF00318">
    <property type="entry name" value="Ribosomal_S2"/>
    <property type="match status" value="1"/>
</dbReference>
<evidence type="ECO:0000256" key="1">
    <source>
        <dbReference type="ARBA" id="ARBA00006242"/>
    </source>
</evidence>
<gene>
    <name evidence="5" type="primary">rpsB</name>
    <name evidence="6" type="ORF">A3C88_01110</name>
</gene>
<proteinExistence type="inferred from homology"/>
<evidence type="ECO:0000313" key="7">
    <source>
        <dbReference type="Proteomes" id="UP000178117"/>
    </source>
</evidence>
<dbReference type="Gene3D" id="1.10.287.610">
    <property type="entry name" value="Helix hairpin bin"/>
    <property type="match status" value="1"/>
</dbReference>
<dbReference type="GO" id="GO:0022627">
    <property type="term" value="C:cytosolic small ribosomal subunit"/>
    <property type="evidence" value="ECO:0007669"/>
    <property type="project" value="TreeGrafter"/>
</dbReference>
<dbReference type="GO" id="GO:0006412">
    <property type="term" value="P:translation"/>
    <property type="evidence" value="ECO:0007669"/>
    <property type="project" value="UniProtKB-UniRule"/>
</dbReference>
<evidence type="ECO:0000256" key="2">
    <source>
        <dbReference type="ARBA" id="ARBA00022980"/>
    </source>
</evidence>
<dbReference type="STRING" id="1802685.A3C88_01110"/>
<keyword evidence="2 5" id="KW-0689">Ribosomal protein</keyword>
<accession>A0A1F8FX35</accession>
<dbReference type="PANTHER" id="PTHR12534:SF0">
    <property type="entry name" value="SMALL RIBOSOMAL SUBUNIT PROTEIN US2M"/>
    <property type="match status" value="1"/>
</dbReference>
<protein>
    <recommendedName>
        <fullName evidence="4 5">Small ribosomal subunit protein uS2</fullName>
    </recommendedName>
</protein>
<reference evidence="6 7" key="1">
    <citation type="journal article" date="2016" name="Nat. Commun.">
        <title>Thousands of microbial genomes shed light on interconnected biogeochemical processes in an aquifer system.</title>
        <authorList>
            <person name="Anantharaman K."/>
            <person name="Brown C.T."/>
            <person name="Hug L.A."/>
            <person name="Sharon I."/>
            <person name="Castelle C.J."/>
            <person name="Probst A.J."/>
            <person name="Thomas B.C."/>
            <person name="Singh A."/>
            <person name="Wilkins M.J."/>
            <person name="Karaoz U."/>
            <person name="Brodie E.L."/>
            <person name="Williams K.H."/>
            <person name="Hubbard S.S."/>
            <person name="Banfield J.F."/>
        </authorList>
    </citation>
    <scope>NUCLEOTIDE SEQUENCE [LARGE SCALE GENOMIC DNA]</scope>
</reference>
<keyword evidence="3 5" id="KW-0687">Ribonucleoprotein</keyword>
<dbReference type="HAMAP" id="MF_00291_B">
    <property type="entry name" value="Ribosomal_uS2_B"/>
    <property type="match status" value="1"/>
</dbReference>